<reference evidence="2 3" key="1">
    <citation type="journal article" date="2023" name="ISME J.">
        <title>Cultivation and genomic characterization of novel and ubiquitous marine nitrite-oxidizing bacteria from the Nitrospirales.</title>
        <authorList>
            <person name="Mueller A.J."/>
            <person name="Daebeler A."/>
            <person name="Herbold C.W."/>
            <person name="Kirkegaard R.H."/>
            <person name="Daims H."/>
        </authorList>
    </citation>
    <scope>NUCLEOTIDE SEQUENCE [LARGE SCALE GENOMIC DNA]</scope>
    <source>
        <strain evidence="2 3">EB</strain>
    </source>
</reference>
<protein>
    <submittedName>
        <fullName evidence="2">Uncharacterized protein</fullName>
    </submittedName>
</protein>
<name>A0ABU3K8H6_9BACT</name>
<organism evidence="2 3">
    <name type="scientific">Candidatus Nitronereus thalassa</name>
    <dbReference type="NCBI Taxonomy" id="3020898"/>
    <lineage>
        <taxon>Bacteria</taxon>
        <taxon>Pseudomonadati</taxon>
        <taxon>Nitrospirota</taxon>
        <taxon>Nitrospiria</taxon>
        <taxon>Nitrospirales</taxon>
        <taxon>Nitrospiraceae</taxon>
        <taxon>Candidatus Nitronereus</taxon>
    </lineage>
</organism>
<keyword evidence="3" id="KW-1185">Reference proteome</keyword>
<keyword evidence="1" id="KW-0732">Signal</keyword>
<evidence type="ECO:0000313" key="3">
    <source>
        <dbReference type="Proteomes" id="UP001250932"/>
    </source>
</evidence>
<dbReference type="EMBL" id="JAQOUE010000001">
    <property type="protein sequence ID" value="MDT7042749.1"/>
    <property type="molecule type" value="Genomic_DNA"/>
</dbReference>
<gene>
    <name evidence="2" type="ORF">PPG34_10335</name>
</gene>
<accession>A0ABU3K8H6</accession>
<proteinExistence type="predicted"/>
<feature type="signal peptide" evidence="1">
    <location>
        <begin position="1"/>
        <end position="26"/>
    </location>
</feature>
<comment type="caution">
    <text evidence="2">The sequence shown here is derived from an EMBL/GenBank/DDBJ whole genome shotgun (WGS) entry which is preliminary data.</text>
</comment>
<feature type="chain" id="PRO_5046471858" evidence="1">
    <location>
        <begin position="27"/>
        <end position="372"/>
    </location>
</feature>
<dbReference type="Proteomes" id="UP001250932">
    <property type="component" value="Unassembled WGS sequence"/>
</dbReference>
<evidence type="ECO:0000313" key="2">
    <source>
        <dbReference type="EMBL" id="MDT7042749.1"/>
    </source>
</evidence>
<evidence type="ECO:0000256" key="1">
    <source>
        <dbReference type="SAM" id="SignalP"/>
    </source>
</evidence>
<dbReference type="RefSeq" id="WP_313833201.1">
    <property type="nucleotide sequence ID" value="NZ_JAQOUE010000001.1"/>
</dbReference>
<sequence length="372" mass="42211">MNILPSTFRAACMAALLGLFMVNGCASPIALHRAVLEYDWTVNRIESELLLLNIARMRYHEPIHFTVVSSIAATFDFRVNTGITGAITENPGLDSLSLTLGTSAAENPTVSIIPVQGEQFTKRLLTPISENTIQFLAHQGIDPAILLRLMARGIILEEGESHRRFILNQPHRKEEYQEFRQRVMHISWLQYARNLFIGPLQFQNGTKPTVGRIIITNYDPDSLPNHERQALHEQANRFPLNHIKVDIRHGYPGGEFPMRGEIHLRSFKGILGFIGRGIVQDQEFPVAPDPRTPFVMVNPAKTLTIQESRTQPAEAIVSAKKRDRWYYIEEESEAGELEDQWNHEAFDILYQLYHLTVTDISQTPAVPITISK</sequence>